<dbReference type="KEGG" id="spu:115924105"/>
<reference evidence="4" key="1">
    <citation type="submission" date="2015-02" db="EMBL/GenBank/DDBJ databases">
        <title>Genome sequencing for Strongylocentrotus purpuratus.</title>
        <authorList>
            <person name="Murali S."/>
            <person name="Liu Y."/>
            <person name="Vee V."/>
            <person name="English A."/>
            <person name="Wang M."/>
            <person name="Skinner E."/>
            <person name="Han Y."/>
            <person name="Muzny D.M."/>
            <person name="Worley K.C."/>
            <person name="Gibbs R.A."/>
        </authorList>
    </citation>
    <scope>NUCLEOTIDE SEQUENCE</scope>
</reference>
<evidence type="ECO:0000259" key="2">
    <source>
        <dbReference type="PROSITE" id="PS50280"/>
    </source>
</evidence>
<sequence length="194" mass="22208">MAKSQRRNRRISPYHIAERWCGLGEDQEGFEKKFINDDIGHGLVTNKPFLKGDFLLEYRGILSIADDQDDENADYVFHFSHKSTEYRIDASDSNSCLARWVNDDHVHPNSIMKKVAFDNNSPHLCLFALVDLKEGVELTYDYGVKNLPWRQPSLEKEKNIPSSPSLEKEKTIPSSPSLEKEKNIPSSVSIEILN</sequence>
<dbReference type="OrthoDB" id="16287at2759"/>
<proteinExistence type="predicted"/>
<dbReference type="Proteomes" id="UP000007110">
    <property type="component" value="Unassembled WGS sequence"/>
</dbReference>
<dbReference type="PANTHER" id="PTHR46167">
    <property type="entry name" value="N-LYSINE METHYLTRANSFERASE KMT5A"/>
    <property type="match status" value="1"/>
</dbReference>
<dbReference type="GeneID" id="115924105"/>
<organism evidence="3 4">
    <name type="scientific">Strongylocentrotus purpuratus</name>
    <name type="common">Purple sea urchin</name>
    <dbReference type="NCBI Taxonomy" id="7668"/>
    <lineage>
        <taxon>Eukaryota</taxon>
        <taxon>Metazoa</taxon>
        <taxon>Echinodermata</taxon>
        <taxon>Eleutherozoa</taxon>
        <taxon>Echinozoa</taxon>
        <taxon>Echinoidea</taxon>
        <taxon>Euechinoidea</taxon>
        <taxon>Echinacea</taxon>
        <taxon>Camarodonta</taxon>
        <taxon>Echinidea</taxon>
        <taxon>Strongylocentrotidae</taxon>
        <taxon>Strongylocentrotus</taxon>
    </lineage>
</organism>
<dbReference type="GO" id="GO:0042799">
    <property type="term" value="F:histone H4K20 methyltransferase activity"/>
    <property type="evidence" value="ECO:0000318"/>
    <property type="project" value="GO_Central"/>
</dbReference>
<feature type="compositionally biased region" description="Polar residues" evidence="1">
    <location>
        <begin position="184"/>
        <end position="194"/>
    </location>
</feature>
<dbReference type="GO" id="GO:0005700">
    <property type="term" value="C:polytene chromosome"/>
    <property type="evidence" value="ECO:0000318"/>
    <property type="project" value="GO_Central"/>
</dbReference>
<dbReference type="RefSeq" id="XP_030841730.1">
    <property type="nucleotide sequence ID" value="XM_030985870.1"/>
</dbReference>
<reference evidence="3" key="2">
    <citation type="submission" date="2021-01" db="UniProtKB">
        <authorList>
            <consortium name="EnsemblMetazoa"/>
        </authorList>
    </citation>
    <scope>IDENTIFICATION</scope>
</reference>
<dbReference type="InterPro" id="IPR046341">
    <property type="entry name" value="SET_dom_sf"/>
</dbReference>
<keyword evidence="4" id="KW-1185">Reference proteome</keyword>
<protein>
    <recommendedName>
        <fullName evidence="2">SET domain-containing protein</fullName>
    </recommendedName>
</protein>
<dbReference type="Pfam" id="PF00856">
    <property type="entry name" value="SET"/>
    <property type="match status" value="1"/>
</dbReference>
<dbReference type="GO" id="GO:0043516">
    <property type="term" value="P:regulation of DNA damage response, signal transduction by p53 class mediator"/>
    <property type="evidence" value="ECO:0000318"/>
    <property type="project" value="GO_Central"/>
</dbReference>
<feature type="region of interest" description="Disordered" evidence="1">
    <location>
        <begin position="155"/>
        <end position="194"/>
    </location>
</feature>
<evidence type="ECO:0000313" key="4">
    <source>
        <dbReference type="Proteomes" id="UP000007110"/>
    </source>
</evidence>
<accession>A0A7M7NUK7</accession>
<dbReference type="AlphaFoldDB" id="A0A7M7NUK7"/>
<dbReference type="GO" id="GO:0005634">
    <property type="term" value="C:nucleus"/>
    <property type="evidence" value="ECO:0000318"/>
    <property type="project" value="GO_Central"/>
</dbReference>
<dbReference type="PANTHER" id="PTHR46167:SF1">
    <property type="entry name" value="N-LYSINE METHYLTRANSFERASE KMT5A"/>
    <property type="match status" value="1"/>
</dbReference>
<dbReference type="OMA" id="HESCTAF"/>
<dbReference type="InParanoid" id="A0A7M7NUK7"/>
<dbReference type="InterPro" id="IPR051760">
    <property type="entry name" value="KMT5A"/>
</dbReference>
<evidence type="ECO:0000256" key="1">
    <source>
        <dbReference type="SAM" id="MobiDB-lite"/>
    </source>
</evidence>
<feature type="domain" description="SET" evidence="2">
    <location>
        <begin position="28"/>
        <end position="143"/>
    </location>
</feature>
<dbReference type="SMART" id="SM00317">
    <property type="entry name" value="SET"/>
    <property type="match status" value="1"/>
</dbReference>
<dbReference type="EnsemblMetazoa" id="XM_030985870">
    <property type="protein sequence ID" value="XP_030841730"/>
    <property type="gene ID" value="LOC115924105"/>
</dbReference>
<evidence type="ECO:0000313" key="3">
    <source>
        <dbReference type="EnsemblMetazoa" id="XP_030841730"/>
    </source>
</evidence>
<dbReference type="GO" id="GO:0006357">
    <property type="term" value="P:regulation of transcription by RNA polymerase II"/>
    <property type="evidence" value="ECO:0000318"/>
    <property type="project" value="GO_Central"/>
</dbReference>
<dbReference type="InterPro" id="IPR001214">
    <property type="entry name" value="SET_dom"/>
</dbReference>
<dbReference type="Gene3D" id="2.170.270.10">
    <property type="entry name" value="SET domain"/>
    <property type="match status" value="1"/>
</dbReference>
<name>A0A7M7NUK7_STRPU</name>
<dbReference type="SUPFAM" id="SSF82199">
    <property type="entry name" value="SET domain"/>
    <property type="match status" value="1"/>
</dbReference>
<dbReference type="PROSITE" id="PS50280">
    <property type="entry name" value="SET"/>
    <property type="match status" value="1"/>
</dbReference>